<feature type="region of interest" description="Disordered" evidence="1">
    <location>
        <begin position="1408"/>
        <end position="1450"/>
    </location>
</feature>
<feature type="compositionally biased region" description="Polar residues" evidence="1">
    <location>
        <begin position="1"/>
        <end position="11"/>
    </location>
</feature>
<dbReference type="EMBL" id="JAWZYT010001360">
    <property type="protein sequence ID" value="KAK4312943.1"/>
    <property type="molecule type" value="Genomic_DNA"/>
</dbReference>
<feature type="compositionally biased region" description="Basic and acidic residues" evidence="1">
    <location>
        <begin position="632"/>
        <end position="658"/>
    </location>
</feature>
<evidence type="ECO:0000313" key="2">
    <source>
        <dbReference type="EMBL" id="KAK4312943.1"/>
    </source>
</evidence>
<proteinExistence type="predicted"/>
<feature type="region of interest" description="Disordered" evidence="1">
    <location>
        <begin position="46"/>
        <end position="154"/>
    </location>
</feature>
<feature type="region of interest" description="Disordered" evidence="1">
    <location>
        <begin position="453"/>
        <end position="472"/>
    </location>
</feature>
<reference evidence="2" key="1">
    <citation type="submission" date="2023-11" db="EMBL/GenBank/DDBJ databases">
        <title>Genome assemblies of two species of porcelain crab, Petrolisthes cinctipes and Petrolisthes manimaculis (Anomura: Porcellanidae).</title>
        <authorList>
            <person name="Angst P."/>
        </authorList>
    </citation>
    <scope>NUCLEOTIDE SEQUENCE</scope>
    <source>
        <strain evidence="2">PB745_02</strain>
        <tissue evidence="2">Gill</tissue>
    </source>
</reference>
<comment type="caution">
    <text evidence="2">The sequence shown here is derived from an EMBL/GenBank/DDBJ whole genome shotgun (WGS) entry which is preliminary data.</text>
</comment>
<feature type="region of interest" description="Disordered" evidence="1">
    <location>
        <begin position="1018"/>
        <end position="1062"/>
    </location>
</feature>
<name>A0AAE1PR51_9EUCA</name>
<feature type="region of interest" description="Disordered" evidence="1">
    <location>
        <begin position="323"/>
        <end position="366"/>
    </location>
</feature>
<feature type="compositionally biased region" description="Polar residues" evidence="1">
    <location>
        <begin position="101"/>
        <end position="124"/>
    </location>
</feature>
<feature type="compositionally biased region" description="Acidic residues" evidence="1">
    <location>
        <begin position="1022"/>
        <end position="1035"/>
    </location>
</feature>
<feature type="compositionally biased region" description="Basic and acidic residues" evidence="1">
    <location>
        <begin position="879"/>
        <end position="893"/>
    </location>
</feature>
<feature type="region of interest" description="Disordered" evidence="1">
    <location>
        <begin position="631"/>
        <end position="679"/>
    </location>
</feature>
<feature type="region of interest" description="Disordered" evidence="1">
    <location>
        <begin position="180"/>
        <end position="247"/>
    </location>
</feature>
<feature type="compositionally biased region" description="Polar residues" evidence="1">
    <location>
        <begin position="333"/>
        <end position="342"/>
    </location>
</feature>
<feature type="region of interest" description="Disordered" evidence="1">
    <location>
        <begin position="1"/>
        <end position="25"/>
    </location>
</feature>
<feature type="region of interest" description="Disordered" evidence="1">
    <location>
        <begin position="867"/>
        <end position="896"/>
    </location>
</feature>
<feature type="region of interest" description="Disordered" evidence="1">
    <location>
        <begin position="392"/>
        <end position="442"/>
    </location>
</feature>
<protein>
    <submittedName>
        <fullName evidence="2">Uncharacterized protein</fullName>
    </submittedName>
</protein>
<feature type="compositionally biased region" description="Basic and acidic residues" evidence="1">
    <location>
        <begin position="494"/>
        <end position="514"/>
    </location>
</feature>
<feature type="compositionally biased region" description="Pro residues" evidence="1">
    <location>
        <begin position="138"/>
        <end position="147"/>
    </location>
</feature>
<accession>A0AAE1PR51</accession>
<feature type="compositionally biased region" description="Acidic residues" evidence="1">
    <location>
        <begin position="1242"/>
        <end position="1254"/>
    </location>
</feature>
<feature type="compositionally biased region" description="Polar residues" evidence="1">
    <location>
        <begin position="1414"/>
        <end position="1437"/>
    </location>
</feature>
<feature type="region of interest" description="Disordered" evidence="1">
    <location>
        <begin position="494"/>
        <end position="527"/>
    </location>
</feature>
<feature type="region of interest" description="Disordered" evidence="1">
    <location>
        <begin position="1235"/>
        <end position="1279"/>
    </location>
</feature>
<feature type="region of interest" description="Disordered" evidence="1">
    <location>
        <begin position="1162"/>
        <end position="1191"/>
    </location>
</feature>
<feature type="region of interest" description="Disordered" evidence="1">
    <location>
        <begin position="1097"/>
        <end position="1117"/>
    </location>
</feature>
<evidence type="ECO:0000256" key="1">
    <source>
        <dbReference type="SAM" id="MobiDB-lite"/>
    </source>
</evidence>
<feature type="compositionally biased region" description="Basic and acidic residues" evidence="1">
    <location>
        <begin position="414"/>
        <end position="441"/>
    </location>
</feature>
<evidence type="ECO:0000313" key="3">
    <source>
        <dbReference type="Proteomes" id="UP001292094"/>
    </source>
</evidence>
<feature type="non-terminal residue" evidence="2">
    <location>
        <position position="1"/>
    </location>
</feature>
<feature type="region of interest" description="Disordered" evidence="1">
    <location>
        <begin position="743"/>
        <end position="772"/>
    </location>
</feature>
<dbReference type="Proteomes" id="UP001292094">
    <property type="component" value="Unassembled WGS sequence"/>
</dbReference>
<sequence>PQLRISSSIRVVSQEGDEEDAGVVSPLPEVQEYEDLPEDELFELLARQLETQNTTSAKRQRAEKELTKAAADEEELVPEEASPPPKRRSQKGHQREAVTEETVSATLQTLEQVEVSTKQSAEQHQQQQGLIITTTTTPQPPQPPAPPGTLSQAQELKVRLSCSCCLEERPCEAPQVDDFWKTRDTTSPGVKLQTCDTTEEEPTQEREGSATPPREEDDLHQEWEDIWAGRDSPPTHRVQEEEKTEEVQETYLVQEEDDEAQIEQWFTSEKTETHIKVSQSLVQEEHIWESSSENRQVLEETKCHIEEVADEAVIEKWFEEDMRGIQDVPDPETSAQLYDSDQSPPPKRRRGIQETRAISSVDTADESIDKTQEYAVEADVIPVFPAEVQRNIDLPSDVEDSPRYTTTETPLVILEKEVTEPLEEVKEEIPEPHGTPHEKFSDVPVEVEEFDFWGSHDASPSLEPKPAETDENIVSPPIQTLLESEVLEHPVKVEHDSQFPMEGSKELTESPHEITEEESHELSATLKDEKVSKPFLYTAVDSKEEANDCPAAPEVEFDFWGEKASSPPLKKQSTGVTDLTLLAEEREYDTYEVAKKEGTEHYEDIDEPPFKEQGVATEMVLEYKEINSQQVEFKKPASEHSVEIREERVSPPVKEDSGNSKSLMYGNEEASQPSEHSEEKTIYNLDEITNETIKEEFDFWSTQESEDITTKVVPSSVTEEQLLLDIQPTQEEVFDVLPREAAEDVRDEDEALLDTSSETQGATVTSRSMMEMDDIGPEADTIEVSRVSEDVSELFEKLARETDDTHVSGNIPKDLWTVLDKSQASQEELISTDSQMEVEDKREVVATHFFEDETQNTDLSFVEVIPRPCDTDTTPQHTENTETTEKDNGKETLENPIVVEISDPPGKYEEAFDASVSATDVKEGKFEAALDGQQQIIEPSPEGEDEFDFWGGKDSSPTLTPKPITDDSTEYKTEQNPESLVNIAKDKIPQVPSEDEDKTSERLAEFTETNGKEALEILQPESEQDVHEEEIDFWDTQDTSPPVRANVEPNIGKEFVDSPSDNVTTEVIQNTHTEEPDIDEEPIDSPSENVTTEIIKDTHTEEPDIGEESIDSPSENVTTEMIKDTHTEEPDIGEEPIDSPSDNVTTEMIKDTHTEEVQVVAEETSKLTEETEQEIDIWGDRETSPSFRSTRSIDTILPENVDSEIIIVDVEGTKVDTTIKPSVVVIEEAPKTLEQEDKLEQEVELEQEEQEEQVPEAPKQEQEEFDIWGSGDSSPPLRKRLDWKDEVTFISTEDISSLHQNESQELIETIITSEEVEVKAEKEIGISDEKDTVSSIQTETDLRKDEISYPTEVPGMEDFIKLPQEETEEMDFWCEREASPLVSRQQVQEETVDDKRLCYEDEAQVCDSSLGGVTPQSLPLNTDTAPQSADNTGTQQEGVEGIQPLVMSSW</sequence>
<organism evidence="2 3">
    <name type="scientific">Petrolisthes manimaculis</name>
    <dbReference type="NCBI Taxonomy" id="1843537"/>
    <lineage>
        <taxon>Eukaryota</taxon>
        <taxon>Metazoa</taxon>
        <taxon>Ecdysozoa</taxon>
        <taxon>Arthropoda</taxon>
        <taxon>Crustacea</taxon>
        <taxon>Multicrustacea</taxon>
        <taxon>Malacostraca</taxon>
        <taxon>Eumalacostraca</taxon>
        <taxon>Eucarida</taxon>
        <taxon>Decapoda</taxon>
        <taxon>Pleocyemata</taxon>
        <taxon>Anomura</taxon>
        <taxon>Galatheoidea</taxon>
        <taxon>Porcellanidae</taxon>
        <taxon>Petrolisthes</taxon>
    </lineage>
</organism>
<keyword evidence="3" id="KW-1185">Reference proteome</keyword>
<gene>
    <name evidence="2" type="ORF">Pmani_015666</name>
</gene>
<feature type="compositionally biased region" description="Basic and acidic residues" evidence="1">
    <location>
        <begin position="60"/>
        <end position="71"/>
    </location>
</feature>
<feature type="region of interest" description="Disordered" evidence="1">
    <location>
        <begin position="931"/>
        <end position="975"/>
    </location>
</feature>
<feature type="compositionally biased region" description="Polar residues" evidence="1">
    <location>
        <begin position="755"/>
        <end position="768"/>
    </location>
</feature>
<feature type="compositionally biased region" description="Low complexity" evidence="1">
    <location>
        <begin position="125"/>
        <end position="137"/>
    </location>
</feature>